<evidence type="ECO:0000313" key="1">
    <source>
        <dbReference type="EMBL" id="GAA2044491.1"/>
    </source>
</evidence>
<protein>
    <submittedName>
        <fullName evidence="1">Uncharacterized protein</fullName>
    </submittedName>
</protein>
<comment type="caution">
    <text evidence="1">The sequence shown here is derived from an EMBL/GenBank/DDBJ whole genome shotgun (WGS) entry which is preliminary data.</text>
</comment>
<organism evidence="1 2">
    <name type="scientific">Yaniella flava</name>
    <dbReference type="NCBI Taxonomy" id="287930"/>
    <lineage>
        <taxon>Bacteria</taxon>
        <taxon>Bacillati</taxon>
        <taxon>Actinomycetota</taxon>
        <taxon>Actinomycetes</taxon>
        <taxon>Micrococcales</taxon>
        <taxon>Micrococcaceae</taxon>
        <taxon>Yaniella</taxon>
    </lineage>
</organism>
<keyword evidence="2" id="KW-1185">Reference proteome</keyword>
<dbReference type="RefSeq" id="WP_343959601.1">
    <property type="nucleotide sequence ID" value="NZ_BAAAMN010000054.1"/>
</dbReference>
<proteinExistence type="predicted"/>
<reference evidence="1 2" key="1">
    <citation type="journal article" date="2019" name="Int. J. Syst. Evol. Microbiol.">
        <title>The Global Catalogue of Microorganisms (GCM) 10K type strain sequencing project: providing services to taxonomists for standard genome sequencing and annotation.</title>
        <authorList>
            <consortium name="The Broad Institute Genomics Platform"/>
            <consortium name="The Broad Institute Genome Sequencing Center for Infectious Disease"/>
            <person name="Wu L."/>
            <person name="Ma J."/>
        </authorList>
    </citation>
    <scope>NUCLEOTIDE SEQUENCE [LARGE SCALE GENOMIC DNA]</scope>
    <source>
        <strain evidence="1 2">JCM 13595</strain>
    </source>
</reference>
<name>A0ABN2UWX2_9MICC</name>
<dbReference type="EMBL" id="BAAAMN010000054">
    <property type="protein sequence ID" value="GAA2044491.1"/>
    <property type="molecule type" value="Genomic_DNA"/>
</dbReference>
<accession>A0ABN2UWX2</accession>
<gene>
    <name evidence="1" type="ORF">GCM10009720_26800</name>
</gene>
<dbReference type="Proteomes" id="UP001501461">
    <property type="component" value="Unassembled WGS sequence"/>
</dbReference>
<evidence type="ECO:0000313" key="2">
    <source>
        <dbReference type="Proteomes" id="UP001501461"/>
    </source>
</evidence>
<sequence length="61" mass="7282">MQRDGLVEIWTREEAEARCEAIFAEVGNVEKFRRRGRDFELDAEELVLYDELTTLEYLLDE</sequence>